<organism evidence="3 4">
    <name type="scientific">Quercus suber</name>
    <name type="common">Cork oak</name>
    <dbReference type="NCBI Taxonomy" id="58331"/>
    <lineage>
        <taxon>Eukaryota</taxon>
        <taxon>Viridiplantae</taxon>
        <taxon>Streptophyta</taxon>
        <taxon>Embryophyta</taxon>
        <taxon>Tracheophyta</taxon>
        <taxon>Spermatophyta</taxon>
        <taxon>Magnoliopsida</taxon>
        <taxon>eudicotyledons</taxon>
        <taxon>Gunneridae</taxon>
        <taxon>Pentapetalae</taxon>
        <taxon>rosids</taxon>
        <taxon>fabids</taxon>
        <taxon>Fagales</taxon>
        <taxon>Fagaceae</taxon>
        <taxon>Quercus</taxon>
    </lineage>
</organism>
<sequence>MLFTDLRLPSGEHDKEDEEPNAIDNILNGDEKLHNGDIEGENMVDVGVDREYDKSYNRPRARQNKPDIENATGRRSCSKTDCKASMHVKRRPDGKWVIHSFVKEHNHELLPAQAVSEQTRKIFAIRTLDEAFGSCVSMNNSSKSLTEVGTSDTHGLLCIEEDNQSRSMGRTNKKKNPTKKRKVNSESDVMTVSTQDSLQQMDKISSRAVTLDSYYGTQQSMQGMVQLNLMAPTRDTYYGNQQTIQGLGQLNSIAPSHDGYYSAQQSMHGLGQMDFFRTPTGFTYGIRDDPNVRAAQLHDDASRHA</sequence>
<comment type="caution">
    <text evidence="3">The sequence shown here is derived from an EMBL/GenBank/DDBJ whole genome shotgun (WGS) entry which is preliminary data.</text>
</comment>
<dbReference type="InterPro" id="IPR004330">
    <property type="entry name" value="FAR1_DNA_bnd_dom"/>
</dbReference>
<dbReference type="EMBL" id="PKMF04000610">
    <property type="protein sequence ID" value="KAK7824173.1"/>
    <property type="molecule type" value="Genomic_DNA"/>
</dbReference>
<reference evidence="3 4" key="1">
    <citation type="journal article" date="2018" name="Sci. Data">
        <title>The draft genome sequence of cork oak.</title>
        <authorList>
            <person name="Ramos A.M."/>
            <person name="Usie A."/>
            <person name="Barbosa P."/>
            <person name="Barros P.M."/>
            <person name="Capote T."/>
            <person name="Chaves I."/>
            <person name="Simoes F."/>
            <person name="Abreu I."/>
            <person name="Carrasquinho I."/>
            <person name="Faro C."/>
            <person name="Guimaraes J.B."/>
            <person name="Mendonca D."/>
            <person name="Nobrega F."/>
            <person name="Rodrigues L."/>
            <person name="Saibo N.J.M."/>
            <person name="Varela M.C."/>
            <person name="Egas C."/>
            <person name="Matos J."/>
            <person name="Miguel C.M."/>
            <person name="Oliveira M.M."/>
            <person name="Ricardo C.P."/>
            <person name="Goncalves S."/>
        </authorList>
    </citation>
    <scope>NUCLEOTIDE SEQUENCE [LARGE SCALE GENOMIC DNA]</scope>
    <source>
        <strain evidence="4">cv. HL8</strain>
    </source>
</reference>
<dbReference type="Proteomes" id="UP000237347">
    <property type="component" value="Unassembled WGS sequence"/>
</dbReference>
<evidence type="ECO:0000313" key="4">
    <source>
        <dbReference type="Proteomes" id="UP000237347"/>
    </source>
</evidence>
<dbReference type="Pfam" id="PF03101">
    <property type="entry name" value="FAR1"/>
    <property type="match status" value="1"/>
</dbReference>
<dbReference type="PANTHER" id="PTHR46328">
    <property type="entry name" value="FAR-RED IMPAIRED RESPONSIVE (FAR1) FAMILY PROTEIN-RELATED"/>
    <property type="match status" value="1"/>
</dbReference>
<keyword evidence="4" id="KW-1185">Reference proteome</keyword>
<protein>
    <submittedName>
        <fullName evidence="3">Protein far-red elongated hypocotyl 3</fullName>
    </submittedName>
</protein>
<accession>A0AAW0JC69</accession>
<proteinExistence type="predicted"/>
<feature type="region of interest" description="Disordered" evidence="1">
    <location>
        <begin position="163"/>
        <end position="185"/>
    </location>
</feature>
<dbReference type="PANTHER" id="PTHR46328:SF43">
    <property type="entry name" value="FAR1 DOMAIN-CONTAINING PROTEIN"/>
    <property type="match status" value="1"/>
</dbReference>
<evidence type="ECO:0000313" key="3">
    <source>
        <dbReference type="EMBL" id="KAK7824173.1"/>
    </source>
</evidence>
<dbReference type="AlphaFoldDB" id="A0AAW0JC69"/>
<evidence type="ECO:0000256" key="1">
    <source>
        <dbReference type="SAM" id="MobiDB-lite"/>
    </source>
</evidence>
<feature type="region of interest" description="Disordered" evidence="1">
    <location>
        <begin position="1"/>
        <end position="39"/>
    </location>
</feature>
<evidence type="ECO:0000259" key="2">
    <source>
        <dbReference type="Pfam" id="PF03101"/>
    </source>
</evidence>
<name>A0AAW0JC69_QUESU</name>
<feature type="domain" description="FAR1" evidence="2">
    <location>
        <begin position="62"/>
        <end position="111"/>
    </location>
</feature>
<gene>
    <name evidence="3" type="primary">FHY3_3</name>
    <name evidence="3" type="ORF">CFP56_034657</name>
</gene>
<feature type="compositionally biased region" description="Basic residues" evidence="1">
    <location>
        <begin position="171"/>
        <end position="182"/>
    </location>
</feature>